<dbReference type="Gene3D" id="3.40.30.10">
    <property type="entry name" value="Glutaredoxin"/>
    <property type="match status" value="1"/>
</dbReference>
<feature type="domain" description="Thioredoxin" evidence="8">
    <location>
        <begin position="354"/>
        <end position="502"/>
    </location>
</feature>
<proteinExistence type="predicted"/>
<dbReference type="InterPro" id="IPR000866">
    <property type="entry name" value="AhpC/TSA"/>
</dbReference>
<dbReference type="GO" id="GO:0017004">
    <property type="term" value="P:cytochrome complex assembly"/>
    <property type="evidence" value="ECO:0007669"/>
    <property type="project" value="InterPro"/>
</dbReference>
<evidence type="ECO:0000313" key="9">
    <source>
        <dbReference type="EMBL" id="EFG05024.2"/>
    </source>
</evidence>
<dbReference type="GO" id="GO:0016491">
    <property type="term" value="F:oxidoreductase activity"/>
    <property type="evidence" value="ECO:0007669"/>
    <property type="project" value="InterPro"/>
</dbReference>
<sequence length="654" mass="70795">MCHARTPPAWRTKPHSHRPVVVRGPPASTAGTRPSTGARGPNHLPRGRVRRSTGKRRSPMLTLVLIGLLGGLITAVSPCILPVLPVVFLAGGTAGQPPPTDTHTGTSTTTAGRSADGAVLLRTPPKAPPRPSHSRRPYAVVTGLVLSFSFFTLLGVTIVSVLGLPEDILRHTGLALLVLIGLGLLFPPVERLLEKPFSRIPQRQVDKDGSALVLGLGLGLLYVPCAGPVLAAITVAGARGEISADVIALTLSFAAGTAIPLLAFALAGRRVAERVTAFRTRARAVRITAGILMIALAAALALDLTTALQRALPDYTAAAQRTVEDHEIARQKLSGLYDDSNKELSRCQDGAGELRSCGQAPPIEGIHSWLNTPGNRPVDLTSLRGKVVLIDFWTYSCVNCQRAAPHLRDWDRTYRDAGLHTIGVHSPEFVFEKKRGNVAAGARKLGVTWPVALDNKLTTWNNYRNRFWPAKYLIDARGTVRYFKFGEGEYDKTETHIRDLLREANPTITLPDPTNRAMDDLTKDRTPESYLSTHRIRNYTGTSLTDDTPTRYRFPRQPLPLNYISLDGTWTAGYEHFTAGPGARLALTYRAKNANIVLAGTGKVTVLVNGTPTRTLTISGTPALHRLTDDGTPRTAHLELRITQGIQAYALTFG</sequence>
<feature type="compositionally biased region" description="Basic residues" evidence="6">
    <location>
        <begin position="45"/>
        <end position="55"/>
    </location>
</feature>
<feature type="region of interest" description="Disordered" evidence="6">
    <location>
        <begin position="1"/>
        <end position="55"/>
    </location>
</feature>
<feature type="transmembrane region" description="Helical" evidence="7">
    <location>
        <begin position="60"/>
        <end position="90"/>
    </location>
</feature>
<evidence type="ECO:0000256" key="5">
    <source>
        <dbReference type="ARBA" id="ARBA00023136"/>
    </source>
</evidence>
<dbReference type="eggNOG" id="COG0526">
    <property type="taxonomic scope" value="Bacteria"/>
</dbReference>
<keyword evidence="9" id="KW-0614">Plasmid</keyword>
<dbReference type="Pfam" id="PF02683">
    <property type="entry name" value="DsbD_TM"/>
    <property type="match status" value="1"/>
</dbReference>
<comment type="subcellular location">
    <subcellularLocation>
        <location evidence="1">Cell membrane</location>
        <topology evidence="1">Multi-pass membrane protein</topology>
    </subcellularLocation>
</comment>
<dbReference type="GO" id="GO:0005886">
    <property type="term" value="C:plasma membrane"/>
    <property type="evidence" value="ECO:0007669"/>
    <property type="project" value="UniProtKB-SubCell"/>
</dbReference>
<dbReference type="Gene3D" id="2.60.120.260">
    <property type="entry name" value="Galactose-binding domain-like"/>
    <property type="match status" value="1"/>
</dbReference>
<dbReference type="eggNOG" id="COG0785">
    <property type="taxonomic scope" value="Bacteria"/>
</dbReference>
<evidence type="ECO:0000256" key="6">
    <source>
        <dbReference type="SAM" id="MobiDB-lite"/>
    </source>
</evidence>
<keyword evidence="2" id="KW-1003">Cell membrane</keyword>
<evidence type="ECO:0000256" key="1">
    <source>
        <dbReference type="ARBA" id="ARBA00004651"/>
    </source>
</evidence>
<reference evidence="9 10" key="1">
    <citation type="journal article" date="2010" name="Genome Biol. Evol.">
        <title>The sequence of a 1.8-mb bacterial linear plasmid reveals a rich evolutionary reservoir of secondary metabolic pathways.</title>
        <authorList>
            <person name="Medema M.H."/>
            <person name="Trefzer A."/>
            <person name="Kovalchuk A."/>
            <person name="van den Berg M."/>
            <person name="Mueller U."/>
            <person name="Heijne W."/>
            <person name="Wu L."/>
            <person name="Alam M.T."/>
            <person name="Ronning C.M."/>
            <person name="Nierman W.C."/>
            <person name="Bovenberg R.A.L."/>
            <person name="Breitling R."/>
            <person name="Takano E."/>
        </authorList>
    </citation>
    <scope>NUCLEOTIDE SEQUENCE [LARGE SCALE GENOMIC DNA]</scope>
    <source>
        <strain evidence="10">ATCC 27064 / DSM 738 / JCM 4710 / NBRC 13307 / NCIMB 12785 / NRRL 3585 / VKM Ac-602</strain>
        <plasmid evidence="9">pSCL4</plasmid>
    </source>
</reference>
<name>D5SM81_STRCL</name>
<evidence type="ECO:0000313" key="10">
    <source>
        <dbReference type="Proteomes" id="UP000002357"/>
    </source>
</evidence>
<keyword evidence="5 7" id="KW-0472">Membrane</keyword>
<dbReference type="GO" id="GO:0016209">
    <property type="term" value="F:antioxidant activity"/>
    <property type="evidence" value="ECO:0007669"/>
    <property type="project" value="InterPro"/>
</dbReference>
<dbReference type="InterPro" id="IPR050553">
    <property type="entry name" value="Thioredoxin_ResA/DsbE_sf"/>
</dbReference>
<dbReference type="InterPro" id="IPR036249">
    <property type="entry name" value="Thioredoxin-like_sf"/>
</dbReference>
<dbReference type="InterPro" id="IPR003834">
    <property type="entry name" value="Cyt_c_assmbl_TM_dom"/>
</dbReference>
<dbReference type="PANTHER" id="PTHR42852:SF13">
    <property type="entry name" value="PROTEIN DIPZ"/>
    <property type="match status" value="1"/>
</dbReference>
<protein>
    <submittedName>
        <fullName evidence="9">Integral membrane C-type cytochrome biogenesis protein dipZ</fullName>
    </submittedName>
</protein>
<keyword evidence="4 7" id="KW-1133">Transmembrane helix</keyword>
<keyword evidence="10" id="KW-1185">Reference proteome</keyword>
<feature type="region of interest" description="Disordered" evidence="6">
    <location>
        <begin position="95"/>
        <end position="134"/>
    </location>
</feature>
<dbReference type="EMBL" id="CM000914">
    <property type="protein sequence ID" value="EFG05024.2"/>
    <property type="molecule type" value="Genomic_DNA"/>
</dbReference>
<feature type="transmembrane region" description="Helical" evidence="7">
    <location>
        <begin position="168"/>
        <end position="189"/>
    </location>
</feature>
<dbReference type="Pfam" id="PF00578">
    <property type="entry name" value="AhpC-TSA"/>
    <property type="match status" value="1"/>
</dbReference>
<evidence type="ECO:0000256" key="2">
    <source>
        <dbReference type="ARBA" id="ARBA00022475"/>
    </source>
</evidence>
<accession>D5SM81</accession>
<keyword evidence="3 7" id="KW-0812">Transmembrane</keyword>
<feature type="transmembrane region" description="Helical" evidence="7">
    <location>
        <begin position="287"/>
        <end position="308"/>
    </location>
</feature>
<dbReference type="InterPro" id="IPR041017">
    <property type="entry name" value="Thioredoxin_10"/>
</dbReference>
<feature type="transmembrane region" description="Helical" evidence="7">
    <location>
        <begin position="246"/>
        <end position="267"/>
    </location>
</feature>
<feature type="compositionally biased region" description="Low complexity" evidence="6">
    <location>
        <begin position="101"/>
        <end position="118"/>
    </location>
</feature>
<evidence type="ECO:0000256" key="4">
    <source>
        <dbReference type="ARBA" id="ARBA00022989"/>
    </source>
</evidence>
<evidence type="ECO:0000259" key="8">
    <source>
        <dbReference type="PROSITE" id="PS51352"/>
    </source>
</evidence>
<dbReference type="Proteomes" id="UP000002357">
    <property type="component" value="Plasmid pSCL4"/>
</dbReference>
<evidence type="ECO:0000256" key="3">
    <source>
        <dbReference type="ARBA" id="ARBA00022692"/>
    </source>
</evidence>
<gene>
    <name evidence="9" type="primary">dipZ</name>
    <name evidence="9" type="ORF">SCLAV_p1543</name>
</gene>
<dbReference type="PROSITE" id="PS51352">
    <property type="entry name" value="THIOREDOXIN_2"/>
    <property type="match status" value="1"/>
</dbReference>
<dbReference type="PANTHER" id="PTHR42852">
    <property type="entry name" value="THIOL:DISULFIDE INTERCHANGE PROTEIN DSBE"/>
    <property type="match status" value="1"/>
</dbReference>
<dbReference type="AlphaFoldDB" id="D5SM81"/>
<feature type="transmembrane region" description="Helical" evidence="7">
    <location>
        <begin position="138"/>
        <end position="162"/>
    </location>
</feature>
<evidence type="ECO:0000256" key="7">
    <source>
        <dbReference type="SAM" id="Phobius"/>
    </source>
</evidence>
<dbReference type="InterPro" id="IPR013766">
    <property type="entry name" value="Thioredoxin_domain"/>
</dbReference>
<organism evidence="9 10">
    <name type="scientific">Streptomyces clavuligerus</name>
    <dbReference type="NCBI Taxonomy" id="1901"/>
    <lineage>
        <taxon>Bacteria</taxon>
        <taxon>Bacillati</taxon>
        <taxon>Actinomycetota</taxon>
        <taxon>Actinomycetes</taxon>
        <taxon>Kitasatosporales</taxon>
        <taxon>Streptomycetaceae</taxon>
        <taxon>Streptomyces</taxon>
    </lineage>
</organism>
<dbReference type="SUPFAM" id="SSF52833">
    <property type="entry name" value="Thioredoxin-like"/>
    <property type="match status" value="1"/>
</dbReference>
<geneLocation type="plasmid" evidence="9 10">
    <name>pSCL4</name>
</geneLocation>
<feature type="transmembrane region" description="Helical" evidence="7">
    <location>
        <begin position="210"/>
        <end position="234"/>
    </location>
</feature>
<dbReference type="Pfam" id="PF17991">
    <property type="entry name" value="Thioredoxin_10"/>
    <property type="match status" value="1"/>
</dbReference>